<dbReference type="Proteomes" id="UP000472271">
    <property type="component" value="Chromosome 18"/>
</dbReference>
<dbReference type="Ensembl" id="ENSSORT00005059898.1">
    <property type="protein sequence ID" value="ENSSORP00005058572.1"/>
    <property type="gene ID" value="ENSSORG00005025843.1"/>
</dbReference>
<reference evidence="2" key="2">
    <citation type="submission" date="2025-08" db="UniProtKB">
        <authorList>
            <consortium name="Ensembl"/>
        </authorList>
    </citation>
    <scope>IDENTIFICATION</scope>
</reference>
<dbReference type="InterPro" id="IPR000626">
    <property type="entry name" value="Ubiquitin-like_dom"/>
</dbReference>
<proteinExistence type="predicted"/>
<feature type="domain" description="Ubiquitin-like" evidence="1">
    <location>
        <begin position="78"/>
        <end position="153"/>
    </location>
</feature>
<dbReference type="SUPFAM" id="SSF54236">
    <property type="entry name" value="Ubiquitin-like"/>
    <property type="match status" value="3"/>
</dbReference>
<reference evidence="2" key="1">
    <citation type="submission" date="2019-06" db="EMBL/GenBank/DDBJ databases">
        <authorList>
            <consortium name="Wellcome Sanger Institute Data Sharing"/>
        </authorList>
    </citation>
    <scope>NUCLEOTIDE SEQUENCE [LARGE SCALE GENOMIC DNA]</scope>
</reference>
<feature type="domain" description="Ubiquitin-like" evidence="1">
    <location>
        <begin position="3"/>
        <end position="65"/>
    </location>
</feature>
<protein>
    <submittedName>
        <fullName evidence="2">Polyubiquitin-like</fullName>
    </submittedName>
</protein>
<dbReference type="AlphaFoldDB" id="A0A673CZT5"/>
<gene>
    <name evidence="2" type="primary">LOC115438807</name>
</gene>
<evidence type="ECO:0000259" key="1">
    <source>
        <dbReference type="PROSITE" id="PS50053"/>
    </source>
</evidence>
<dbReference type="InterPro" id="IPR050158">
    <property type="entry name" value="Ubiquitin_ubiquitin-like"/>
</dbReference>
<feature type="domain" description="Ubiquitin-like" evidence="1">
    <location>
        <begin position="154"/>
        <end position="216"/>
    </location>
</feature>
<dbReference type="InParanoid" id="A0A673CZT5"/>
<dbReference type="SMART" id="SM00213">
    <property type="entry name" value="UBQ"/>
    <property type="match status" value="3"/>
</dbReference>
<reference evidence="2" key="3">
    <citation type="submission" date="2025-09" db="UniProtKB">
        <authorList>
            <consortium name="Ensembl"/>
        </authorList>
    </citation>
    <scope>IDENTIFICATION</scope>
</reference>
<dbReference type="CDD" id="cd17039">
    <property type="entry name" value="Ubl_ubiquitin_like"/>
    <property type="match status" value="3"/>
</dbReference>
<evidence type="ECO:0000313" key="2">
    <source>
        <dbReference type="Ensembl" id="ENSSORP00005058572.1"/>
    </source>
</evidence>
<name>A0A673CZT5_9TELE</name>
<organism evidence="2 3">
    <name type="scientific">Sphaeramia orbicularis</name>
    <name type="common">orbiculate cardinalfish</name>
    <dbReference type="NCBI Taxonomy" id="375764"/>
    <lineage>
        <taxon>Eukaryota</taxon>
        <taxon>Metazoa</taxon>
        <taxon>Chordata</taxon>
        <taxon>Craniata</taxon>
        <taxon>Vertebrata</taxon>
        <taxon>Euteleostomi</taxon>
        <taxon>Actinopterygii</taxon>
        <taxon>Neopterygii</taxon>
        <taxon>Teleostei</taxon>
        <taxon>Neoteleostei</taxon>
        <taxon>Acanthomorphata</taxon>
        <taxon>Gobiaria</taxon>
        <taxon>Kurtiformes</taxon>
        <taxon>Apogonoidei</taxon>
        <taxon>Apogonidae</taxon>
        <taxon>Apogoninae</taxon>
        <taxon>Sphaeramia</taxon>
    </lineage>
</organism>
<dbReference type="PROSITE" id="PS50053">
    <property type="entry name" value="UBIQUITIN_2"/>
    <property type="match status" value="3"/>
</dbReference>
<sequence>MAFLVFVKTSTGQRHEVEVRSSDTVQALKTQLRVQTGIPIEHMMCTTPVGQILEDECIPSKCGFSLLCLWIRPQETGLTFTVKTEKEIEHEVHMDSLDLVKTLKLILQEKTQCPIDRQKLMFNGRQLEDDHPLSVYEIQQASVVHMMVHKNNDVVVKVKQMIGYKSWLIDLNLCDTVKNLKAKIQDHDRGPIDEIHIFFEGEELKDERTVSDCGINICPTST</sequence>
<accession>A0A673CZT5</accession>
<evidence type="ECO:0000313" key="3">
    <source>
        <dbReference type="Proteomes" id="UP000472271"/>
    </source>
</evidence>
<dbReference type="InterPro" id="IPR029071">
    <property type="entry name" value="Ubiquitin-like_domsf"/>
</dbReference>
<dbReference type="Pfam" id="PF00240">
    <property type="entry name" value="ubiquitin"/>
    <property type="match status" value="3"/>
</dbReference>
<dbReference type="Gene3D" id="3.10.20.90">
    <property type="entry name" value="Phosphatidylinositol 3-kinase Catalytic Subunit, Chain A, domain 1"/>
    <property type="match status" value="3"/>
</dbReference>
<keyword evidence="3" id="KW-1185">Reference proteome</keyword>
<dbReference type="PANTHER" id="PTHR10666">
    <property type="entry name" value="UBIQUITIN"/>
    <property type="match status" value="1"/>
</dbReference>